<comment type="caution">
    <text evidence="2">The sequence shown here is derived from an EMBL/GenBank/DDBJ whole genome shotgun (WGS) entry which is preliminary data.</text>
</comment>
<gene>
    <name evidence="2" type="ORF">AAFF_G00113460</name>
</gene>
<organism evidence="2 3">
    <name type="scientific">Aldrovandia affinis</name>
    <dbReference type="NCBI Taxonomy" id="143900"/>
    <lineage>
        <taxon>Eukaryota</taxon>
        <taxon>Metazoa</taxon>
        <taxon>Chordata</taxon>
        <taxon>Craniata</taxon>
        <taxon>Vertebrata</taxon>
        <taxon>Euteleostomi</taxon>
        <taxon>Actinopterygii</taxon>
        <taxon>Neopterygii</taxon>
        <taxon>Teleostei</taxon>
        <taxon>Notacanthiformes</taxon>
        <taxon>Halosauridae</taxon>
        <taxon>Aldrovandia</taxon>
    </lineage>
</organism>
<keyword evidence="3" id="KW-1185">Reference proteome</keyword>
<accession>A0AAD7WAF7</accession>
<evidence type="ECO:0000313" key="2">
    <source>
        <dbReference type="EMBL" id="KAJ8389877.1"/>
    </source>
</evidence>
<dbReference type="AlphaFoldDB" id="A0AAD7WAF7"/>
<name>A0AAD7WAF7_9TELE</name>
<reference evidence="2" key="1">
    <citation type="journal article" date="2023" name="Science">
        <title>Genome structures resolve the early diversification of teleost fishes.</title>
        <authorList>
            <person name="Parey E."/>
            <person name="Louis A."/>
            <person name="Montfort J."/>
            <person name="Bouchez O."/>
            <person name="Roques C."/>
            <person name="Iampietro C."/>
            <person name="Lluch J."/>
            <person name="Castinel A."/>
            <person name="Donnadieu C."/>
            <person name="Desvignes T."/>
            <person name="Floi Bucao C."/>
            <person name="Jouanno E."/>
            <person name="Wen M."/>
            <person name="Mejri S."/>
            <person name="Dirks R."/>
            <person name="Jansen H."/>
            <person name="Henkel C."/>
            <person name="Chen W.J."/>
            <person name="Zahm M."/>
            <person name="Cabau C."/>
            <person name="Klopp C."/>
            <person name="Thompson A.W."/>
            <person name="Robinson-Rechavi M."/>
            <person name="Braasch I."/>
            <person name="Lecointre G."/>
            <person name="Bobe J."/>
            <person name="Postlethwait J.H."/>
            <person name="Berthelot C."/>
            <person name="Roest Crollius H."/>
            <person name="Guiguen Y."/>
        </authorList>
    </citation>
    <scope>NUCLEOTIDE SEQUENCE</scope>
    <source>
        <strain evidence="2">NC1722</strain>
    </source>
</reference>
<proteinExistence type="predicted"/>
<dbReference type="EMBL" id="JAINUG010000177">
    <property type="protein sequence ID" value="KAJ8389877.1"/>
    <property type="molecule type" value="Genomic_DNA"/>
</dbReference>
<dbReference type="Proteomes" id="UP001221898">
    <property type="component" value="Unassembled WGS sequence"/>
</dbReference>
<sequence>MKGGAEIFSVTASAASPFTVAVLCPEGSAEDANAPVPQSLRSHLVHFLSSPAAELNPARGRRTQDGQGSTEEP</sequence>
<protein>
    <submittedName>
        <fullName evidence="2">Uncharacterized protein</fullName>
    </submittedName>
</protein>
<feature type="region of interest" description="Disordered" evidence="1">
    <location>
        <begin position="51"/>
        <end position="73"/>
    </location>
</feature>
<evidence type="ECO:0000313" key="3">
    <source>
        <dbReference type="Proteomes" id="UP001221898"/>
    </source>
</evidence>
<evidence type="ECO:0000256" key="1">
    <source>
        <dbReference type="SAM" id="MobiDB-lite"/>
    </source>
</evidence>